<dbReference type="Pfam" id="PF00211">
    <property type="entry name" value="Guanylate_cyc"/>
    <property type="match status" value="1"/>
</dbReference>
<dbReference type="AlphaFoldDB" id="A0A371RJI9"/>
<dbReference type="InterPro" id="IPR029787">
    <property type="entry name" value="Nucleotide_cyclase"/>
</dbReference>
<accession>A0A371RJI9</accession>
<dbReference type="Pfam" id="PF05226">
    <property type="entry name" value="CHASE2"/>
    <property type="match status" value="1"/>
</dbReference>
<dbReference type="PANTHER" id="PTHR43081:SF1">
    <property type="entry name" value="ADENYLATE CYCLASE, TERMINAL-DIFFERENTIATION SPECIFIC"/>
    <property type="match status" value="1"/>
</dbReference>
<dbReference type="InterPro" id="IPR007890">
    <property type="entry name" value="CHASE2"/>
</dbReference>
<proteinExistence type="predicted"/>
<dbReference type="SUPFAM" id="SSF55073">
    <property type="entry name" value="Nucleotide cyclase"/>
    <property type="match status" value="1"/>
</dbReference>
<feature type="transmembrane region" description="Helical" evidence="1">
    <location>
        <begin position="413"/>
        <end position="433"/>
    </location>
</feature>
<dbReference type="GO" id="GO:0006171">
    <property type="term" value="P:cAMP biosynthetic process"/>
    <property type="evidence" value="ECO:0007669"/>
    <property type="project" value="TreeGrafter"/>
</dbReference>
<dbReference type="CDD" id="cd07302">
    <property type="entry name" value="CHD"/>
    <property type="match status" value="1"/>
</dbReference>
<dbReference type="InParanoid" id="A0A371RJI9"/>
<evidence type="ECO:0000259" key="2">
    <source>
        <dbReference type="PROSITE" id="PS50125"/>
    </source>
</evidence>
<sequence length="794" mass="87333">MAKRSRLMRMGWRKRALPAAAGLIVLVLTAAIHYYNPLSLNRFGDQLMDQFQRWEPREYQDVGVRVVDIDEDSIDRIGQWPWPRTQIAEMTQRMFEAGAGGVAYDIVFSEADRTSPENLRPTLIKGGATEEVLAGLEQYRPHDEVFGEKLGVLSELGGAVIMGYFFEYFEGPDMQPKRLYGPSSAGEVPVQALPRYVSVTDSIPVINDNAYDAGFVSTPKDPDGIVRKAALLAYLDTGTPADDPFAILDVYPSLSLAMYRFFLEATADTTAKVRDARGYRIETSTGSGEIGANVSQIAGIRFGEKLVPTTAKGELLVHFTEGRENRVIPAWKLLDPDVSIEELEKDFLLKMTDADGNESYRPTLVYVGTGAQGLYDLVATPLEPTLPGVLVHAQATEQMLLGHFLTKPDWAPGVRLLSLLLGGLILILIVPIAGPLRSGLVAVLIIGGLFFVSWELYVNQRTLFDPVYPAIALGLVYLITSTSSFILTEAEKSHINGAFSRYLSPDMVAKIADDPGSLELGGENRDMTILFSDIRGFSKISEGMTSAELTSFLNRYLTPMTQILMSHKATVDKYIGDAVMAFWNAPLDDPEHHRNAALSALEMMDRLAEMNAARSNPQAPESEKLPVETTIGIGLFSGDCSVGNMGSDQRFDYSVLGDVVNTSSRLEGMTKQYGVGILVGDSTAEHLGEFALIELDRAKAVGKDSWLTIFALVGDEQVANDPAFAKLLELQSKFLATYREQNFEEALTMIGELSRLGAGFGLGKHYTIMQERIEAYLVDPPPQDWEGVYVLRQK</sequence>
<name>A0A371RJI9_9PROT</name>
<dbReference type="PROSITE" id="PS50125">
    <property type="entry name" value="GUANYLATE_CYCLASE_2"/>
    <property type="match status" value="1"/>
</dbReference>
<dbReference type="OrthoDB" id="9789782at2"/>
<feature type="transmembrane region" description="Helical" evidence="1">
    <location>
        <begin position="470"/>
        <end position="487"/>
    </location>
</feature>
<protein>
    <submittedName>
        <fullName evidence="3">Adenylate/guanylate cyclase domain-containing protein</fullName>
    </submittedName>
</protein>
<comment type="caution">
    <text evidence="3">The sequence shown here is derived from an EMBL/GenBank/DDBJ whole genome shotgun (WGS) entry which is preliminary data.</text>
</comment>
<evidence type="ECO:0000256" key="1">
    <source>
        <dbReference type="SAM" id="Phobius"/>
    </source>
</evidence>
<feature type="transmembrane region" description="Helical" evidence="1">
    <location>
        <begin position="440"/>
        <end position="458"/>
    </location>
</feature>
<keyword evidence="1" id="KW-0472">Membrane</keyword>
<dbReference type="RefSeq" id="WP_116392219.1">
    <property type="nucleotide sequence ID" value="NZ_QUQO01000001.1"/>
</dbReference>
<reference evidence="3 4" key="1">
    <citation type="submission" date="2018-08" db="EMBL/GenBank/DDBJ databases">
        <title>Parvularcula sp. SM1705, isolated from surface water of the South Sea China.</title>
        <authorList>
            <person name="Sun L."/>
        </authorList>
    </citation>
    <scope>NUCLEOTIDE SEQUENCE [LARGE SCALE GENOMIC DNA]</scope>
    <source>
        <strain evidence="3 4">SM1705</strain>
    </source>
</reference>
<dbReference type="Gene3D" id="3.30.70.1230">
    <property type="entry name" value="Nucleotide cyclase"/>
    <property type="match status" value="1"/>
</dbReference>
<feature type="domain" description="Guanylate cyclase" evidence="2">
    <location>
        <begin position="528"/>
        <end position="667"/>
    </location>
</feature>
<dbReference type="InterPro" id="IPR001054">
    <property type="entry name" value="A/G_cyclase"/>
</dbReference>
<evidence type="ECO:0000313" key="3">
    <source>
        <dbReference type="EMBL" id="RFB05586.1"/>
    </source>
</evidence>
<keyword evidence="1" id="KW-0812">Transmembrane</keyword>
<dbReference type="EMBL" id="QUQO01000001">
    <property type="protein sequence ID" value="RFB05586.1"/>
    <property type="molecule type" value="Genomic_DNA"/>
</dbReference>
<evidence type="ECO:0000313" key="4">
    <source>
        <dbReference type="Proteomes" id="UP000264589"/>
    </source>
</evidence>
<dbReference type="GO" id="GO:0035556">
    <property type="term" value="P:intracellular signal transduction"/>
    <property type="evidence" value="ECO:0007669"/>
    <property type="project" value="InterPro"/>
</dbReference>
<gene>
    <name evidence="3" type="ORF">DX908_10110</name>
</gene>
<keyword evidence="4" id="KW-1185">Reference proteome</keyword>
<dbReference type="SMART" id="SM00044">
    <property type="entry name" value="CYCc"/>
    <property type="match status" value="1"/>
</dbReference>
<dbReference type="InterPro" id="IPR050697">
    <property type="entry name" value="Adenylyl/Guanylyl_Cyclase_3/4"/>
</dbReference>
<dbReference type="GO" id="GO:0004016">
    <property type="term" value="F:adenylate cyclase activity"/>
    <property type="evidence" value="ECO:0007669"/>
    <property type="project" value="UniProtKB-ARBA"/>
</dbReference>
<keyword evidence="1" id="KW-1133">Transmembrane helix</keyword>
<dbReference type="SMART" id="SM01080">
    <property type="entry name" value="CHASE2"/>
    <property type="match status" value="1"/>
</dbReference>
<dbReference type="Proteomes" id="UP000264589">
    <property type="component" value="Unassembled WGS sequence"/>
</dbReference>
<organism evidence="3 4">
    <name type="scientific">Parvularcula marina</name>
    <dbReference type="NCBI Taxonomy" id="2292771"/>
    <lineage>
        <taxon>Bacteria</taxon>
        <taxon>Pseudomonadati</taxon>
        <taxon>Pseudomonadota</taxon>
        <taxon>Alphaproteobacteria</taxon>
        <taxon>Parvularculales</taxon>
        <taxon>Parvularculaceae</taxon>
        <taxon>Parvularcula</taxon>
    </lineage>
</organism>
<dbReference type="PANTHER" id="PTHR43081">
    <property type="entry name" value="ADENYLATE CYCLASE, TERMINAL-DIFFERENTIATION SPECIFIC-RELATED"/>
    <property type="match status" value="1"/>
</dbReference>